<dbReference type="EMBL" id="JBEZFP010000065">
    <property type="protein sequence ID" value="MEU8136526.1"/>
    <property type="molecule type" value="Genomic_DNA"/>
</dbReference>
<comment type="caution">
    <text evidence="1">The sequence shown here is derived from an EMBL/GenBank/DDBJ whole genome shotgun (WGS) entry which is preliminary data.</text>
</comment>
<dbReference type="GO" id="GO:0016740">
    <property type="term" value="F:transferase activity"/>
    <property type="evidence" value="ECO:0007669"/>
    <property type="project" value="UniProtKB-KW"/>
</dbReference>
<dbReference type="Proteomes" id="UP001551482">
    <property type="component" value="Unassembled WGS sequence"/>
</dbReference>
<evidence type="ECO:0000313" key="1">
    <source>
        <dbReference type="EMBL" id="MEU8136526.1"/>
    </source>
</evidence>
<gene>
    <name evidence="1" type="ORF">AB0C36_23815</name>
</gene>
<proteinExistence type="predicted"/>
<keyword evidence="2" id="KW-1185">Reference proteome</keyword>
<name>A0ABV3DL95_9ACTN</name>
<reference evidence="1 2" key="1">
    <citation type="submission" date="2024-06" db="EMBL/GenBank/DDBJ databases">
        <title>The Natural Products Discovery Center: Release of the First 8490 Sequenced Strains for Exploring Actinobacteria Biosynthetic Diversity.</title>
        <authorList>
            <person name="Kalkreuter E."/>
            <person name="Kautsar S.A."/>
            <person name="Yang D."/>
            <person name="Bader C.D."/>
            <person name="Teijaro C.N."/>
            <person name="Fluegel L."/>
            <person name="Davis C.M."/>
            <person name="Simpson J.R."/>
            <person name="Lauterbach L."/>
            <person name="Steele A.D."/>
            <person name="Gui C."/>
            <person name="Meng S."/>
            <person name="Li G."/>
            <person name="Viehrig K."/>
            <person name="Ye F."/>
            <person name="Su P."/>
            <person name="Kiefer A.F."/>
            <person name="Nichols A."/>
            <person name="Cepeda A.J."/>
            <person name="Yan W."/>
            <person name="Fan B."/>
            <person name="Jiang Y."/>
            <person name="Adhikari A."/>
            <person name="Zheng C.-J."/>
            <person name="Schuster L."/>
            <person name="Cowan T.M."/>
            <person name="Smanski M.J."/>
            <person name="Chevrette M.G."/>
            <person name="De Carvalho L.P.S."/>
            <person name="Shen B."/>
        </authorList>
    </citation>
    <scope>NUCLEOTIDE SEQUENCE [LARGE SCALE GENOMIC DNA]</scope>
    <source>
        <strain evidence="1 2">NPDC048946</strain>
    </source>
</reference>
<keyword evidence="1" id="KW-0808">Transferase</keyword>
<sequence>MCSCAASEAAITKSYATPLAFESALKAYAKDCVRQDGGTVNAVMRGFYFQRLTARVFSADPDRWLLKGGQALLVRYPSGARLSSDIDFQHLDDDLDAALAALRAAAATDLGDHLSFVPSSSSTHGVQDGGVRQGFDVHVGINRRASVSVDLVVRRNITAPPQVVSLHPRPGVPWPTDWPKVRLYPVVDHIADKVCAMYEWRRDAPSSRFRDLADIILMTQRETIDAAAAHHALHTEAAHRRSLGRAELRLPQKFEMPHESWRSGYAKAATDVAGLHGCGTWDAAFTQVDAFLTPLLGTSFVGTWHPDQQEWRTEGRA</sequence>
<dbReference type="InterPro" id="IPR014942">
    <property type="entry name" value="AbiEii"/>
</dbReference>
<dbReference type="RefSeq" id="WP_358357116.1">
    <property type="nucleotide sequence ID" value="NZ_JBEZFP010000065.1"/>
</dbReference>
<protein>
    <submittedName>
        <fullName evidence="1">Nucleotidyl transferase AbiEii/AbiGii toxin family protein</fullName>
    </submittedName>
</protein>
<accession>A0ABV3DL95</accession>
<organism evidence="1 2">
    <name type="scientific">Streptodolium elevatio</name>
    <dbReference type="NCBI Taxonomy" id="3157996"/>
    <lineage>
        <taxon>Bacteria</taxon>
        <taxon>Bacillati</taxon>
        <taxon>Actinomycetota</taxon>
        <taxon>Actinomycetes</taxon>
        <taxon>Kitasatosporales</taxon>
        <taxon>Streptomycetaceae</taxon>
        <taxon>Streptodolium</taxon>
    </lineage>
</organism>
<dbReference type="Pfam" id="PF08843">
    <property type="entry name" value="AbiEii"/>
    <property type="match status" value="1"/>
</dbReference>
<evidence type="ECO:0000313" key="2">
    <source>
        <dbReference type="Proteomes" id="UP001551482"/>
    </source>
</evidence>